<protein>
    <submittedName>
        <fullName evidence="4">Uncharacterized zinc protease YmxG</fullName>
        <ecNumber evidence="4">3.4.24.-</ecNumber>
    </submittedName>
</protein>
<gene>
    <name evidence="4" type="primary">ymxG</name>
    <name evidence="4" type="ORF">SCFA_370020</name>
</gene>
<evidence type="ECO:0000259" key="3">
    <source>
        <dbReference type="Pfam" id="PF05193"/>
    </source>
</evidence>
<dbReference type="FunFam" id="3.30.830.10:FF:000008">
    <property type="entry name" value="Mitochondrial-processing peptidase subunit beta"/>
    <property type="match status" value="1"/>
</dbReference>
<reference evidence="4" key="1">
    <citation type="submission" date="2019-03" db="EMBL/GenBank/DDBJ databases">
        <authorList>
            <person name="Hao L."/>
        </authorList>
    </citation>
    <scope>NUCLEOTIDE SEQUENCE</scope>
</reference>
<dbReference type="SUPFAM" id="SSF63411">
    <property type="entry name" value="LuxS/MPP-like metallohydrolase"/>
    <property type="match status" value="2"/>
</dbReference>
<dbReference type="GO" id="GO:0006508">
    <property type="term" value="P:proteolysis"/>
    <property type="evidence" value="ECO:0007669"/>
    <property type="project" value="UniProtKB-KW"/>
</dbReference>
<feature type="domain" description="Peptidase M16 C-terminal" evidence="3">
    <location>
        <begin position="166"/>
        <end position="339"/>
    </location>
</feature>
<dbReference type="EMBL" id="CAADRM010000100">
    <property type="protein sequence ID" value="VFU14970.1"/>
    <property type="molecule type" value="Genomic_DNA"/>
</dbReference>
<evidence type="ECO:0000259" key="2">
    <source>
        <dbReference type="Pfam" id="PF00675"/>
    </source>
</evidence>
<dbReference type="InterPro" id="IPR007863">
    <property type="entry name" value="Peptidase_M16_C"/>
</dbReference>
<dbReference type="GO" id="GO:0046872">
    <property type="term" value="F:metal ion binding"/>
    <property type="evidence" value="ECO:0007669"/>
    <property type="project" value="InterPro"/>
</dbReference>
<sequence>MVKSTVLDNGVRVLTAKMPGVRSVSLGVWVGVGSRHDPPNNAGVAHFTEHMLFKGTKKRSALQIAKEIDALGGVLNAQTAKEYTLYYTRVLDEHLDKAADILFDLFLNSQIDEEELDKEKKVVLQEIRMTEDTPDDHVTDLFAEAFFPSSPLGLPILGTEEIVGSFRRENVLEFLSSRYTPSSIIIAAVGSLDHDRIVALVRPRFSHLPPVQDPASEQVFPERNGGSRVFTKDIEQVHVTLGTTGPSMLDERRWTYITLNTILGGSMSSMLFQEAREKLGLVYSIYSYLSSYRDCGVMAVYAATTPDCLHKTMEVIMQQISRARMGDFGGASLEDVKEQVKGNLLLARESTTHRMSSLARNMMYYQRDVTDEEIIENIRKVRYDDVVNLAEEIFQQEKITTVYLGKIGSEDVGGFGLP</sequence>
<dbReference type="InterPro" id="IPR011249">
    <property type="entry name" value="Metalloenz_LuxS/M16"/>
</dbReference>
<accession>A0A485LZV4</accession>
<dbReference type="EC" id="3.4.24.-" evidence="4"/>
<dbReference type="InterPro" id="IPR050361">
    <property type="entry name" value="MPP/UQCRC_Complex"/>
</dbReference>
<keyword evidence="4" id="KW-0378">Hydrolase</keyword>
<organism evidence="4">
    <name type="scientific">anaerobic digester metagenome</name>
    <dbReference type="NCBI Taxonomy" id="1263854"/>
    <lineage>
        <taxon>unclassified sequences</taxon>
        <taxon>metagenomes</taxon>
        <taxon>ecological metagenomes</taxon>
    </lineage>
</organism>
<evidence type="ECO:0000256" key="1">
    <source>
        <dbReference type="ARBA" id="ARBA00007261"/>
    </source>
</evidence>
<name>A0A485LZV4_9ZZZZ</name>
<dbReference type="PANTHER" id="PTHR11851">
    <property type="entry name" value="METALLOPROTEASE"/>
    <property type="match status" value="1"/>
</dbReference>
<dbReference type="Gene3D" id="3.30.830.10">
    <property type="entry name" value="Metalloenzyme, LuxS/M16 peptidase-like"/>
    <property type="match status" value="2"/>
</dbReference>
<keyword evidence="4" id="KW-0645">Protease</keyword>
<dbReference type="PANTHER" id="PTHR11851:SF49">
    <property type="entry name" value="MITOCHONDRIAL-PROCESSING PEPTIDASE SUBUNIT ALPHA"/>
    <property type="match status" value="1"/>
</dbReference>
<dbReference type="AlphaFoldDB" id="A0A485LZV4"/>
<dbReference type="GO" id="GO:0008233">
    <property type="term" value="F:peptidase activity"/>
    <property type="evidence" value="ECO:0007669"/>
    <property type="project" value="UniProtKB-KW"/>
</dbReference>
<dbReference type="Pfam" id="PF00675">
    <property type="entry name" value="Peptidase_M16"/>
    <property type="match status" value="1"/>
</dbReference>
<comment type="similarity">
    <text evidence="1">Belongs to the peptidase M16 family.</text>
</comment>
<dbReference type="Pfam" id="PF05193">
    <property type="entry name" value="Peptidase_M16_C"/>
    <property type="match status" value="1"/>
</dbReference>
<dbReference type="InterPro" id="IPR011765">
    <property type="entry name" value="Pept_M16_N"/>
</dbReference>
<evidence type="ECO:0000313" key="4">
    <source>
        <dbReference type="EMBL" id="VFU14970.1"/>
    </source>
</evidence>
<feature type="domain" description="Peptidase M16 N-terminal" evidence="2">
    <location>
        <begin position="12"/>
        <end position="159"/>
    </location>
</feature>
<proteinExistence type="inferred from homology"/>